<dbReference type="AlphaFoldDB" id="A0A2N0QTC5"/>
<dbReference type="VEuPathDB" id="FungiDB:RhiirA1_477561"/>
<organism evidence="1 2">
    <name type="scientific">Rhizophagus irregularis</name>
    <dbReference type="NCBI Taxonomy" id="588596"/>
    <lineage>
        <taxon>Eukaryota</taxon>
        <taxon>Fungi</taxon>
        <taxon>Fungi incertae sedis</taxon>
        <taxon>Mucoromycota</taxon>
        <taxon>Glomeromycotina</taxon>
        <taxon>Glomeromycetes</taxon>
        <taxon>Glomerales</taxon>
        <taxon>Glomeraceae</taxon>
        <taxon>Rhizophagus</taxon>
    </lineage>
</organism>
<evidence type="ECO:0000313" key="1">
    <source>
        <dbReference type="EMBL" id="PKC54313.1"/>
    </source>
</evidence>
<accession>A0A2N0QTC5</accession>
<comment type="caution">
    <text evidence="1">The sequence shown here is derived from an EMBL/GenBank/DDBJ whole genome shotgun (WGS) entry which is preliminary data.</text>
</comment>
<gene>
    <name evidence="1" type="ORF">RhiirA1_477561</name>
</gene>
<reference evidence="1 2" key="2">
    <citation type="submission" date="2017-10" db="EMBL/GenBank/DDBJ databases">
        <title>Genome analyses suggest a sexual origin of heterokaryosis in a supposedly ancient asexual fungus.</title>
        <authorList>
            <person name="Corradi N."/>
            <person name="Sedzielewska K."/>
            <person name="Noel J."/>
            <person name="Charron P."/>
            <person name="Farinelli L."/>
            <person name="Marton T."/>
            <person name="Kruger M."/>
            <person name="Pelin A."/>
            <person name="Brachmann A."/>
            <person name="Corradi N."/>
        </authorList>
    </citation>
    <scope>NUCLEOTIDE SEQUENCE [LARGE SCALE GENOMIC DNA]</scope>
    <source>
        <strain evidence="1 2">A1</strain>
    </source>
</reference>
<sequence length="170" mass="19615">MDDNRNINICMREMKYVSCEQNIDIGIRYRNSITIQLQISMAIRKLPEGRYSGGTLKRSVTSGNACIFLIVSCYPKLISLRLTTKMGICSLLSQISITHELLGIQIFYIFVEALLNRITYWSNNIPPFILDRVNLQLKRLIDLRGVLSMMCDTKDHFSETRNQNSEMLID</sequence>
<dbReference type="EMBL" id="LLXH01003365">
    <property type="protein sequence ID" value="PKC54313.1"/>
    <property type="molecule type" value="Genomic_DNA"/>
</dbReference>
<name>A0A2N0QTC5_9GLOM</name>
<dbReference type="Proteomes" id="UP000232688">
    <property type="component" value="Unassembled WGS sequence"/>
</dbReference>
<reference evidence="1 2" key="1">
    <citation type="submission" date="2017-10" db="EMBL/GenBank/DDBJ databases">
        <title>Extensive intraspecific genome diversity in a model arbuscular mycorrhizal fungus.</title>
        <authorList>
            <person name="Chen E.C.H."/>
            <person name="Morin E."/>
            <person name="Baudet D."/>
            <person name="Noel J."/>
            <person name="Ndikumana S."/>
            <person name="Charron P."/>
            <person name="St-Onge C."/>
            <person name="Giorgi J."/>
            <person name="Grigoriev I.V."/>
            <person name="Roux C."/>
            <person name="Martin F.M."/>
            <person name="Corradi N."/>
        </authorList>
    </citation>
    <scope>NUCLEOTIDE SEQUENCE [LARGE SCALE GENOMIC DNA]</scope>
    <source>
        <strain evidence="1 2">A1</strain>
    </source>
</reference>
<protein>
    <submittedName>
        <fullName evidence="1">Uncharacterized protein</fullName>
    </submittedName>
</protein>
<proteinExistence type="predicted"/>
<evidence type="ECO:0000313" key="2">
    <source>
        <dbReference type="Proteomes" id="UP000232688"/>
    </source>
</evidence>